<dbReference type="InterPro" id="IPR051804">
    <property type="entry name" value="Carb_Metab_Reg_Kinase/Isom"/>
</dbReference>
<feature type="binding site" evidence="3">
    <location>
        <position position="104"/>
    </location>
    <ligand>
        <name>Zn(2+)</name>
        <dbReference type="ChEBI" id="CHEBI:29105"/>
    </ligand>
</feature>
<accession>A0A090QCV7</accession>
<keyword evidence="2 3" id="KW-0862">Zinc</keyword>
<proteinExistence type="predicted"/>
<comment type="caution">
    <text evidence="6">The sequence shown here is derived from an EMBL/GenBank/DDBJ whole genome shotgun (WGS) entry which is preliminary data.</text>
</comment>
<name>A0A090QCV7_NONUL</name>
<dbReference type="PANTHER" id="PTHR42742:SF3">
    <property type="entry name" value="FRUCTOKINASE"/>
    <property type="match status" value="1"/>
</dbReference>
<sequence length="324" mass="36537">MKLYPLSFKPIFKEKIWGGGEELNAIKNIEPPISQLGESWEISVVENDVSVVNTGAYSGLDLNELIEKFPLELLGKKVIELHGKQFPLLIKYINAAQDLSIQVHPDDSVAMKKHNSFGKTEMWYIMDAQPDSRLILGFKEESNKDAFAKAISENTVMNLFNQIKVKEGDSFFIKPGLIHAIGAGITLAEIQQSSDITYRVYDFDRRDHLGNARELHIEDSIEVSDYQESHNHVIDYNPIQSGKQNLATNQYFTTDYLFFKGCKRIAVNTHQSFMVLMNVGESCDVFCNGVNHKLEPAQTILIPAAVLYILVKSSNEAKLLSVHL</sequence>
<dbReference type="AlphaFoldDB" id="A0A090QCV7"/>
<dbReference type="GO" id="GO:0005975">
    <property type="term" value="P:carbohydrate metabolic process"/>
    <property type="evidence" value="ECO:0007669"/>
    <property type="project" value="InterPro"/>
</dbReference>
<reference evidence="6 7" key="1">
    <citation type="journal article" date="2014" name="Genome Announc.">
        <title>Draft Genome Sequences of Marine Flavobacterium Nonlabens Strains NR17, NR24, NR27, NR32, NR33, and Ara13.</title>
        <authorList>
            <person name="Nakanishi M."/>
            <person name="Meirelles P."/>
            <person name="Suzuki R."/>
            <person name="Takatani N."/>
            <person name="Mino S."/>
            <person name="Suda W."/>
            <person name="Oshima K."/>
            <person name="Hattori M."/>
            <person name="Ohkuma M."/>
            <person name="Hosokawa M."/>
            <person name="Miyashita K."/>
            <person name="Thompson F.L."/>
            <person name="Niwa A."/>
            <person name="Sawabe T."/>
            <person name="Sawabe T."/>
        </authorList>
    </citation>
    <scope>NUCLEOTIDE SEQUENCE [LARGE SCALE GENOMIC DNA]</scope>
    <source>
        <strain evidence="7">JCM19314</strain>
    </source>
</reference>
<dbReference type="GO" id="GO:0004476">
    <property type="term" value="F:mannose-6-phosphate isomerase activity"/>
    <property type="evidence" value="ECO:0007669"/>
    <property type="project" value="UniProtKB-EC"/>
</dbReference>
<comment type="cofactor">
    <cofactor evidence="3">
        <name>Zn(2+)</name>
        <dbReference type="ChEBI" id="CHEBI:29105"/>
    </cofactor>
    <text evidence="3">Binds 1 zinc ion per subunit.</text>
</comment>
<evidence type="ECO:0000256" key="4">
    <source>
        <dbReference type="PIRSR" id="PIRSR036894-2"/>
    </source>
</evidence>
<feature type="active site" evidence="4">
    <location>
        <position position="199"/>
    </location>
</feature>
<dbReference type="GO" id="GO:0008270">
    <property type="term" value="F:zinc ion binding"/>
    <property type="evidence" value="ECO:0007669"/>
    <property type="project" value="InterPro"/>
</dbReference>
<feature type="domain" description="Phosphomannose isomerase type I catalytic" evidence="5">
    <location>
        <begin position="9"/>
        <end position="115"/>
    </location>
</feature>
<dbReference type="InterPro" id="IPR011051">
    <property type="entry name" value="RmlC_Cupin_sf"/>
</dbReference>
<dbReference type="Gene3D" id="2.60.120.10">
    <property type="entry name" value="Jelly Rolls"/>
    <property type="match status" value="2"/>
</dbReference>
<gene>
    <name evidence="6" type="ORF">JCM19314_27</name>
</gene>
<dbReference type="Proteomes" id="UP000029226">
    <property type="component" value="Unassembled WGS sequence"/>
</dbReference>
<evidence type="ECO:0000259" key="5">
    <source>
        <dbReference type="Pfam" id="PF20511"/>
    </source>
</evidence>
<dbReference type="InterPro" id="IPR046457">
    <property type="entry name" value="PMI_typeI_cat"/>
</dbReference>
<dbReference type="InterPro" id="IPR014628">
    <property type="entry name" value="Man6P_isomerase_Firm_short"/>
</dbReference>
<dbReference type="InterPro" id="IPR014710">
    <property type="entry name" value="RmlC-like_jellyroll"/>
</dbReference>
<dbReference type="EMBL" id="BBMM01000007">
    <property type="protein sequence ID" value="GAL00801.1"/>
    <property type="molecule type" value="Genomic_DNA"/>
</dbReference>
<keyword evidence="6" id="KW-0413">Isomerase</keyword>
<dbReference type="SUPFAM" id="SSF51182">
    <property type="entry name" value="RmlC-like cupins"/>
    <property type="match status" value="1"/>
</dbReference>
<keyword evidence="1 3" id="KW-0479">Metal-binding</keyword>
<organism evidence="6 7">
    <name type="scientific">Nonlabens ulvanivorans</name>
    <name type="common">Persicivirga ulvanivorans</name>
    <dbReference type="NCBI Taxonomy" id="906888"/>
    <lineage>
        <taxon>Bacteria</taxon>
        <taxon>Pseudomonadati</taxon>
        <taxon>Bacteroidota</taxon>
        <taxon>Flavobacteriia</taxon>
        <taxon>Flavobacteriales</taxon>
        <taxon>Flavobacteriaceae</taxon>
        <taxon>Nonlabens</taxon>
    </lineage>
</organism>
<evidence type="ECO:0000256" key="3">
    <source>
        <dbReference type="PIRSR" id="PIRSR036894-1"/>
    </source>
</evidence>
<dbReference type="Pfam" id="PF20511">
    <property type="entry name" value="PMI_typeI_cat"/>
    <property type="match status" value="1"/>
</dbReference>
<protein>
    <submittedName>
        <fullName evidence="6">Mannose-6-phosphate isomerase</fullName>
        <ecNumber evidence="6">5.3.1.8</ecNumber>
    </submittedName>
</protein>
<dbReference type="PANTHER" id="PTHR42742">
    <property type="entry name" value="TRANSCRIPTIONAL REPRESSOR MPRA"/>
    <property type="match status" value="1"/>
</dbReference>
<dbReference type="PIRSF" id="PIRSF036894">
    <property type="entry name" value="PMI_Firm_short"/>
    <property type="match status" value="1"/>
</dbReference>
<evidence type="ECO:0000256" key="2">
    <source>
        <dbReference type="ARBA" id="ARBA00022833"/>
    </source>
</evidence>
<evidence type="ECO:0000256" key="1">
    <source>
        <dbReference type="ARBA" id="ARBA00022723"/>
    </source>
</evidence>
<feature type="binding site" evidence="3">
    <location>
        <position position="121"/>
    </location>
    <ligand>
        <name>Zn(2+)</name>
        <dbReference type="ChEBI" id="CHEBI:29105"/>
    </ligand>
</feature>
<dbReference type="EC" id="5.3.1.8" evidence="6"/>
<dbReference type="CDD" id="cd07010">
    <property type="entry name" value="cupin_PMI_type_I_N_bac"/>
    <property type="match status" value="1"/>
</dbReference>
<evidence type="ECO:0000313" key="6">
    <source>
        <dbReference type="EMBL" id="GAL00801.1"/>
    </source>
</evidence>
<evidence type="ECO:0000313" key="7">
    <source>
        <dbReference type="Proteomes" id="UP000029226"/>
    </source>
</evidence>
<feature type="binding site" evidence="3">
    <location>
        <position position="179"/>
    </location>
    <ligand>
        <name>Zn(2+)</name>
        <dbReference type="ChEBI" id="CHEBI:29105"/>
    </ligand>
</feature>